<sequence>MADAIQEQKYEAEHAEKRRALRPDELPLPQELEHLGGDELRLLDRSLTRRLDLTLMPTVFILFLLNILDRNNIASAKIAGITDTLNMTNNEYNTCLLMFYVGYCITQVPSNLIIGKVRPSLYICLITSLWGILSMSQGFVKNFSELAAVRFILGLVEAPFLPAVFVLMSCWYTRKELPPRIAILYGGNMVATAFSGLIAAGIISRMEGKAGKPPWEWLFIIEGAMTVVIALLLLPLLTDYPLQSKHLFISRDQQLYAEWRIRKENAGIIDEDPESIFWGLKQALIDPKLYLFIIQQMALITAQSFNNFFPSIVGTLGYGRTTTLLLTSPPYFFAFIVSLCVSFHAAHKDERGYHIAIPMVFALLGNILAMFVDSLGGRYFSMFLMTAGSYAPYNLCVSWLSASLPRPRAKRAAALAIVNFMAAGVAHFYTSYMFPDSQKPRYYAGGGVMSGACLVCAGTALFIKYYLKKQNAKFEEEERAGNDVIVEVDNMGIRGLSSKLILALGASSAAASSVLPRQTNSSSPDISPYFRSISDYVDSIVDELWPINQEIHDNPELGYEEVEAHKLLTDFMEAHEGWNVTRSIYNISTAFVAVFEGSGDGPIVSFNAEYDALPGLGHACGHNLIATASVGGALATAEIMRAESLPGKVILFGTPAEESLGGKVKLHEAGAFTDHNIDISLITHPTNGGDSPYMITTSTDRFEVEYYGKEAHAAASPWEGINAQDALIVANNAIALLRQQTRSTDKIHGIISSAGSRINVITALAEASFQIRSADNVALEEWTDRVMKCFEAGALATGAELNLTMRPYGYDNMVSNDLLASSYSKYFTELGGEVPDAEVDKLREPSGSTDQGNLSHDFPSISPFFGITNENGSVPDGGPHTAAFEVAAGSRAAFDKAIMVAKGIAGVAVDVLTVDGLLDQIKEEFEATQEKRRRRRAIF</sequence>
<comment type="caution">
    <text evidence="10">The sequence shown here is derived from an EMBL/GenBank/DDBJ whole genome shotgun (WGS) entry which is preliminary data.</text>
</comment>
<feature type="transmembrane region" description="Helical" evidence="8">
    <location>
        <begin position="51"/>
        <end position="68"/>
    </location>
</feature>
<dbReference type="InterPro" id="IPR011650">
    <property type="entry name" value="Peptidase_M20_dimer"/>
</dbReference>
<dbReference type="AlphaFoldDB" id="T0K167"/>
<evidence type="ECO:0000256" key="3">
    <source>
        <dbReference type="ARBA" id="ARBA00022448"/>
    </source>
</evidence>
<dbReference type="InterPro" id="IPR011701">
    <property type="entry name" value="MFS"/>
</dbReference>
<evidence type="ECO:0000256" key="6">
    <source>
        <dbReference type="ARBA" id="ARBA00023136"/>
    </source>
</evidence>
<evidence type="ECO:0000256" key="1">
    <source>
        <dbReference type="ARBA" id="ARBA00004141"/>
    </source>
</evidence>
<dbReference type="InterPro" id="IPR002933">
    <property type="entry name" value="Peptidase_M20"/>
</dbReference>
<dbReference type="InterPro" id="IPR036264">
    <property type="entry name" value="Bact_exopeptidase_dim_dom"/>
</dbReference>
<organism evidence="10 11">
    <name type="scientific">Colletotrichum gloeosporioides (strain Cg-14)</name>
    <name type="common">Anthracnose fungus</name>
    <name type="synonym">Glomerella cingulata</name>
    <dbReference type="NCBI Taxonomy" id="1237896"/>
    <lineage>
        <taxon>Eukaryota</taxon>
        <taxon>Fungi</taxon>
        <taxon>Dikarya</taxon>
        <taxon>Ascomycota</taxon>
        <taxon>Pezizomycotina</taxon>
        <taxon>Sordariomycetes</taxon>
        <taxon>Hypocreomycetidae</taxon>
        <taxon>Glomerellales</taxon>
        <taxon>Glomerellaceae</taxon>
        <taxon>Colletotrichum</taxon>
        <taxon>Colletotrichum gloeosporioides species complex</taxon>
    </lineage>
</organism>
<dbReference type="HOGENOM" id="CLU_312380_0_0_1"/>
<keyword evidence="4 8" id="KW-0812">Transmembrane</keyword>
<feature type="transmembrane region" description="Helical" evidence="8">
    <location>
        <begin position="146"/>
        <end position="170"/>
    </location>
</feature>
<feature type="transmembrane region" description="Helical" evidence="8">
    <location>
        <begin position="378"/>
        <end position="400"/>
    </location>
</feature>
<dbReference type="Pfam" id="PF01546">
    <property type="entry name" value="Peptidase_M20"/>
    <property type="match status" value="1"/>
</dbReference>
<dbReference type="SUPFAM" id="SSF55031">
    <property type="entry name" value="Bacterial exopeptidase dimerisation domain"/>
    <property type="match status" value="1"/>
</dbReference>
<dbReference type="CDD" id="cd05672">
    <property type="entry name" value="M20_ACY1L2-like"/>
    <property type="match status" value="1"/>
</dbReference>
<dbReference type="SUPFAM" id="SSF103473">
    <property type="entry name" value="MFS general substrate transporter"/>
    <property type="match status" value="1"/>
</dbReference>
<dbReference type="Gene3D" id="3.30.70.360">
    <property type="match status" value="1"/>
</dbReference>
<comment type="similarity">
    <text evidence="2">Belongs to the peptidase M20A family.</text>
</comment>
<feature type="transmembrane region" description="Helical" evidence="8">
    <location>
        <begin position="289"/>
        <end position="309"/>
    </location>
</feature>
<dbReference type="GO" id="GO:0022857">
    <property type="term" value="F:transmembrane transporter activity"/>
    <property type="evidence" value="ECO:0007669"/>
    <property type="project" value="InterPro"/>
</dbReference>
<dbReference type="OrthoDB" id="6119954at2759"/>
<dbReference type="FunFam" id="1.20.1250.20:FF:000013">
    <property type="entry name" value="MFS general substrate transporter"/>
    <property type="match status" value="1"/>
</dbReference>
<feature type="transmembrane region" description="Helical" evidence="8">
    <location>
        <begin position="412"/>
        <end position="430"/>
    </location>
</feature>
<evidence type="ECO:0000313" key="11">
    <source>
        <dbReference type="Proteomes" id="UP000015530"/>
    </source>
</evidence>
<comment type="subcellular location">
    <subcellularLocation>
        <location evidence="1">Membrane</location>
        <topology evidence="1">Multi-pass membrane protein</topology>
    </subcellularLocation>
</comment>
<dbReference type="FunFam" id="1.20.1250.20:FF:000057">
    <property type="entry name" value="MFS general substrate transporter"/>
    <property type="match status" value="1"/>
</dbReference>
<feature type="transmembrane region" description="Helical" evidence="8">
    <location>
        <begin position="442"/>
        <end position="463"/>
    </location>
</feature>
<name>T0K167_COLGC</name>
<dbReference type="InterPro" id="IPR036259">
    <property type="entry name" value="MFS_trans_sf"/>
</dbReference>
<dbReference type="InterPro" id="IPR017439">
    <property type="entry name" value="Amidohydrolase"/>
</dbReference>
<dbReference type="Gene3D" id="1.20.1250.20">
    <property type="entry name" value="MFS general substrate transporter like domains"/>
    <property type="match status" value="2"/>
</dbReference>
<feature type="transmembrane region" description="Helical" evidence="8">
    <location>
        <begin position="353"/>
        <end position="372"/>
    </location>
</feature>
<dbReference type="FunFam" id="3.30.70.360:FF:000004">
    <property type="entry name" value="Peptidase M20 domain-containing protein 2"/>
    <property type="match status" value="1"/>
</dbReference>
<dbReference type="Proteomes" id="UP000015530">
    <property type="component" value="Unassembled WGS sequence"/>
</dbReference>
<reference evidence="11" key="1">
    <citation type="journal article" date="2013" name="Mol. Plant Microbe Interact.">
        <title>Global aspects of pacC regulation of pathogenicity genes in Colletotrichum gloeosporioides as revealed by transcriptome analysis.</title>
        <authorList>
            <person name="Alkan N."/>
            <person name="Meng X."/>
            <person name="Friedlander G."/>
            <person name="Reuveni E."/>
            <person name="Sukno S."/>
            <person name="Sherman A."/>
            <person name="Thon M."/>
            <person name="Fluhr R."/>
            <person name="Prusky D."/>
        </authorList>
    </citation>
    <scope>NUCLEOTIDE SEQUENCE [LARGE SCALE GENOMIC DNA]</scope>
    <source>
        <strain evidence="11">Cg-14</strain>
    </source>
</reference>
<accession>T0K167</accession>
<protein>
    <recommendedName>
        <fullName evidence="9">Peptidase M20 dimerisation domain-containing protein</fullName>
    </recommendedName>
</protein>
<feature type="transmembrane region" description="Helical" evidence="8">
    <location>
        <begin position="215"/>
        <end position="237"/>
    </location>
</feature>
<evidence type="ECO:0000313" key="10">
    <source>
        <dbReference type="EMBL" id="EQB49382.1"/>
    </source>
</evidence>
<proteinExistence type="inferred from homology"/>
<evidence type="ECO:0000256" key="2">
    <source>
        <dbReference type="ARBA" id="ARBA00006247"/>
    </source>
</evidence>
<evidence type="ECO:0000259" key="9">
    <source>
        <dbReference type="Pfam" id="PF07687"/>
    </source>
</evidence>
<evidence type="ECO:0000256" key="7">
    <source>
        <dbReference type="SAM" id="MobiDB-lite"/>
    </source>
</evidence>
<keyword evidence="5 8" id="KW-1133">Transmembrane helix</keyword>
<dbReference type="GO" id="GO:0016787">
    <property type="term" value="F:hydrolase activity"/>
    <property type="evidence" value="ECO:0007669"/>
    <property type="project" value="InterPro"/>
</dbReference>
<dbReference type="PANTHER" id="PTHR43791:SF20">
    <property type="entry name" value="TRANSPORTER, PUTATIVE (AFU_ORTHOLOGUE AFUA_3G14670)-RELATED"/>
    <property type="match status" value="1"/>
</dbReference>
<feature type="domain" description="Peptidase M20 dimerisation" evidence="9">
    <location>
        <begin position="702"/>
        <end position="793"/>
    </location>
</feature>
<dbReference type="EMBL" id="AMYD01002349">
    <property type="protein sequence ID" value="EQB49382.1"/>
    <property type="molecule type" value="Genomic_DNA"/>
</dbReference>
<feature type="transmembrane region" description="Helical" evidence="8">
    <location>
        <begin position="121"/>
        <end position="140"/>
    </location>
</feature>
<feature type="transmembrane region" description="Helical" evidence="8">
    <location>
        <begin position="182"/>
        <end position="203"/>
    </location>
</feature>
<gene>
    <name evidence="10" type="ORF">CGLO_11299</name>
</gene>
<dbReference type="PANTHER" id="PTHR43791">
    <property type="entry name" value="PERMEASE-RELATED"/>
    <property type="match status" value="1"/>
</dbReference>
<feature type="transmembrane region" description="Helical" evidence="8">
    <location>
        <begin position="329"/>
        <end position="346"/>
    </location>
</feature>
<evidence type="ECO:0000256" key="4">
    <source>
        <dbReference type="ARBA" id="ARBA00022692"/>
    </source>
</evidence>
<keyword evidence="6 8" id="KW-0472">Membrane</keyword>
<feature type="region of interest" description="Disordered" evidence="7">
    <location>
        <begin position="1"/>
        <end position="23"/>
    </location>
</feature>
<dbReference type="Pfam" id="PF07690">
    <property type="entry name" value="MFS_1"/>
    <property type="match status" value="1"/>
</dbReference>
<feature type="transmembrane region" description="Helical" evidence="8">
    <location>
        <begin position="96"/>
        <end position="114"/>
    </location>
</feature>
<dbReference type="GO" id="GO:0016020">
    <property type="term" value="C:membrane"/>
    <property type="evidence" value="ECO:0007669"/>
    <property type="project" value="UniProtKB-SubCell"/>
</dbReference>
<evidence type="ECO:0000256" key="5">
    <source>
        <dbReference type="ARBA" id="ARBA00022989"/>
    </source>
</evidence>
<dbReference type="NCBIfam" id="TIGR01891">
    <property type="entry name" value="amidohydrolases"/>
    <property type="match status" value="1"/>
</dbReference>
<dbReference type="Pfam" id="PF07687">
    <property type="entry name" value="M20_dimer"/>
    <property type="match status" value="1"/>
</dbReference>
<evidence type="ECO:0000256" key="8">
    <source>
        <dbReference type="SAM" id="Phobius"/>
    </source>
</evidence>
<keyword evidence="3" id="KW-0813">Transport</keyword>
<dbReference type="SUPFAM" id="SSF53187">
    <property type="entry name" value="Zn-dependent exopeptidases"/>
    <property type="match status" value="1"/>
</dbReference>
<dbReference type="eggNOG" id="KOG2533">
    <property type="taxonomic scope" value="Eukaryota"/>
</dbReference>
<dbReference type="Gene3D" id="3.40.630.10">
    <property type="entry name" value="Zn peptidases"/>
    <property type="match status" value="1"/>
</dbReference>